<evidence type="ECO:0000313" key="2">
    <source>
        <dbReference type="Proteomes" id="UP001165366"/>
    </source>
</evidence>
<dbReference type="EMBL" id="JAKLWS010000010">
    <property type="protein sequence ID" value="MCG2588885.1"/>
    <property type="molecule type" value="Genomic_DNA"/>
</dbReference>
<evidence type="ECO:0000313" key="1">
    <source>
        <dbReference type="EMBL" id="MCG2588885.1"/>
    </source>
</evidence>
<gene>
    <name evidence="1" type="ORF">L6773_09925</name>
</gene>
<sequence length="174" mass="19460">MDQTLKSFNFIPALLIALFLFLSVSCNQNDEQRKFEREAISLPQNITETNENGKIVEGREDPDDWRIGPFFQGVVYVEPLPFPNPLLTNQRLNLNIFVTGVDGVSGLRVLVLYAESSARPLYESNTSPLPTGVTSISLAAGDIARFDENPQGLYRIIVQDRQGVIITYGDVRIE</sequence>
<organism evidence="1 2">
    <name type="scientific">Rhodohalobacter sulfatireducens</name>
    <dbReference type="NCBI Taxonomy" id="2911366"/>
    <lineage>
        <taxon>Bacteria</taxon>
        <taxon>Pseudomonadati</taxon>
        <taxon>Balneolota</taxon>
        <taxon>Balneolia</taxon>
        <taxon>Balneolales</taxon>
        <taxon>Balneolaceae</taxon>
        <taxon>Rhodohalobacter</taxon>
    </lineage>
</organism>
<keyword evidence="2" id="KW-1185">Reference proteome</keyword>
<comment type="caution">
    <text evidence="1">The sequence shown here is derived from an EMBL/GenBank/DDBJ whole genome shotgun (WGS) entry which is preliminary data.</text>
</comment>
<dbReference type="Proteomes" id="UP001165366">
    <property type="component" value="Unassembled WGS sequence"/>
</dbReference>
<dbReference type="PROSITE" id="PS51257">
    <property type="entry name" value="PROKAR_LIPOPROTEIN"/>
    <property type="match status" value="1"/>
</dbReference>
<accession>A0ABS9KDG8</accession>
<reference evidence="1" key="2">
    <citation type="submission" date="2024-05" db="EMBL/GenBank/DDBJ databases">
        <title>Rhodohalobacter halophilus gen. nov., sp. nov., a moderately halophilic member of the family Balneolaceae.</title>
        <authorList>
            <person name="Xia J."/>
        </authorList>
    </citation>
    <scope>NUCLEOTIDE SEQUENCE</scope>
    <source>
        <strain evidence="1">WB101</strain>
    </source>
</reference>
<name>A0ABS9KDG8_9BACT</name>
<proteinExistence type="predicted"/>
<protein>
    <submittedName>
        <fullName evidence="1">Uncharacterized protein</fullName>
    </submittedName>
</protein>
<reference evidence="1" key="1">
    <citation type="submission" date="2022-01" db="EMBL/GenBank/DDBJ databases">
        <authorList>
            <person name="Wang Y."/>
        </authorList>
    </citation>
    <scope>NUCLEOTIDE SEQUENCE</scope>
    <source>
        <strain evidence="1">WB101</strain>
    </source>
</reference>